<dbReference type="Pfam" id="PF16330">
    <property type="entry name" value="MukB_hinge"/>
    <property type="match status" value="1"/>
</dbReference>
<feature type="coiled-coil region" evidence="1">
    <location>
        <begin position="371"/>
        <end position="398"/>
    </location>
</feature>
<dbReference type="GO" id="GO:0005524">
    <property type="term" value="F:ATP binding"/>
    <property type="evidence" value="ECO:0007669"/>
    <property type="project" value="InterPro"/>
</dbReference>
<feature type="domain" description="MukB N-terminal" evidence="2">
    <location>
        <begin position="8"/>
        <end position="231"/>
    </location>
</feature>
<dbReference type="PATRIC" id="fig|1393736.3.peg.1956"/>
<dbReference type="Gene3D" id="3.40.1140.10">
    <property type="match status" value="2"/>
</dbReference>
<keyword evidence="1" id="KW-0175">Coiled coil</keyword>
<protein>
    <submittedName>
        <fullName evidence="4">Bacterial condensin subunit MukB</fullName>
    </submittedName>
</protein>
<dbReference type="SUPFAM" id="SSF52540">
    <property type="entry name" value="P-loop containing nucleoside triphosphate hydrolases"/>
    <property type="match status" value="1"/>
</dbReference>
<dbReference type="GO" id="GO:0007059">
    <property type="term" value="P:chromosome segregation"/>
    <property type="evidence" value="ECO:0007669"/>
    <property type="project" value="InterPro"/>
</dbReference>
<gene>
    <name evidence="4" type="ORF">BA1DRAFT_01930</name>
</gene>
<evidence type="ECO:0000259" key="2">
    <source>
        <dbReference type="Pfam" id="PF04310"/>
    </source>
</evidence>
<accession>A0A022PHA8</accession>
<dbReference type="GO" id="GO:0009295">
    <property type="term" value="C:nucleoid"/>
    <property type="evidence" value="ECO:0007669"/>
    <property type="project" value="InterPro"/>
</dbReference>
<reference evidence="4 5" key="1">
    <citation type="submission" date="2014-03" db="EMBL/GenBank/DDBJ databases">
        <title>Draft Genome of Photorhabdus luminescens BA1, an Egyptian Isolate.</title>
        <authorList>
            <person name="Ghazal S."/>
            <person name="Hurst S.G.IV."/>
            <person name="Morris K."/>
            <person name="Thomas K."/>
            <person name="Tisa L.S."/>
        </authorList>
    </citation>
    <scope>NUCLEOTIDE SEQUENCE [LARGE SCALE GENOMIC DNA]</scope>
    <source>
        <strain evidence="4 5">BA1</strain>
    </source>
</reference>
<evidence type="ECO:0000313" key="5">
    <source>
        <dbReference type="Proteomes" id="UP000023464"/>
    </source>
</evidence>
<name>A0A022PHA8_9GAMM</name>
<keyword evidence="5" id="KW-1185">Reference proteome</keyword>
<feature type="coiled-coil region" evidence="1">
    <location>
        <begin position="811"/>
        <end position="845"/>
    </location>
</feature>
<evidence type="ECO:0000259" key="3">
    <source>
        <dbReference type="Pfam" id="PF16330"/>
    </source>
</evidence>
<dbReference type="Gene3D" id="3.30.70.3500">
    <property type="entry name" value="MukB, hinge domain"/>
    <property type="match status" value="1"/>
</dbReference>
<organism evidence="4 5">
    <name type="scientific">Photorhabdus aegyptia</name>
    <dbReference type="NCBI Taxonomy" id="2805098"/>
    <lineage>
        <taxon>Bacteria</taxon>
        <taxon>Pseudomonadati</taxon>
        <taxon>Pseudomonadota</taxon>
        <taxon>Gammaproteobacteria</taxon>
        <taxon>Enterobacterales</taxon>
        <taxon>Morganellaceae</taxon>
        <taxon>Photorhabdus</taxon>
    </lineage>
</organism>
<dbReference type="GO" id="GO:0030261">
    <property type="term" value="P:chromosome condensation"/>
    <property type="evidence" value="ECO:0007669"/>
    <property type="project" value="InterPro"/>
</dbReference>
<evidence type="ECO:0000313" key="4">
    <source>
        <dbReference type="EMBL" id="EYU15487.1"/>
    </source>
</evidence>
<dbReference type="InterPro" id="IPR027417">
    <property type="entry name" value="P-loop_NTPase"/>
</dbReference>
<dbReference type="InterPro" id="IPR007406">
    <property type="entry name" value="MukB_N_dom"/>
</dbReference>
<dbReference type="EMBL" id="JFGV01000024">
    <property type="protein sequence ID" value="EYU15487.1"/>
    <property type="molecule type" value="Genomic_DNA"/>
</dbReference>
<feature type="coiled-coil region" evidence="1">
    <location>
        <begin position="1002"/>
        <end position="1036"/>
    </location>
</feature>
<dbReference type="InterPro" id="IPR042501">
    <property type="entry name" value="MukB_hinge_sf"/>
</dbReference>
<dbReference type="NCBIfam" id="NF003422">
    <property type="entry name" value="PRK04863.1"/>
    <property type="match status" value="1"/>
</dbReference>
<dbReference type="RefSeq" id="WP_036778226.1">
    <property type="nucleotide sequence ID" value="NZ_CAWLTM010000091.1"/>
</dbReference>
<dbReference type="InterPro" id="IPR032520">
    <property type="entry name" value="MukB_hinge"/>
</dbReference>
<feature type="coiled-coil region" evidence="1">
    <location>
        <begin position="1248"/>
        <end position="1297"/>
    </location>
</feature>
<evidence type="ECO:0000256" key="1">
    <source>
        <dbReference type="SAM" id="Coils"/>
    </source>
</evidence>
<proteinExistence type="predicted"/>
<feature type="domain" description="MukB hinge" evidence="3">
    <location>
        <begin position="676"/>
        <end position="833"/>
    </location>
</feature>
<feature type="coiled-coil region" evidence="1">
    <location>
        <begin position="302"/>
        <end position="339"/>
    </location>
</feature>
<sequence length="1519" mass="174308">MSHYPLIRSLSIVNINGIMARTLSLVNPHSLRPSRQYGGTVSLLGNNGAGKTSLLGAFMFSQIPDIRYISLGTRDDFKVSQSIKDSEMFPRLGQPCLVALEVEARGTGHRHLYIVRAEKTTGTTLSTQLYCLKLPDNIKPLDCLLDRDGLRGQPVTPDSLRDKAAMLGCDIRAFKDSNAYMLALFQDGILPRSCQTPDDKYKLAQILHSAMAGRLDKSIERHLSAYLMAHTRGNVSSVVNMVHESMMKVRHTQRDLENYKKDYQFFNSLLELSLQFSANAWVIIELQLAMVDEERVAVYKNKNCIESEIDKIKERLKSLKQKLRKIKDEQAETQQQIENIKPQRLSAQEGKIHYDNKQKAIKDLSTLEPLLAIAKEAYIQQQDKVKELERKRNDNENSQRIITQQLAHAGTRYLHSQKMAAQYEHASQLYQDISHWHPDLDLSKLDALIEQLKQQELEYGEALSRSKHQLQHHENIVTAYITASEKAQKIGENISPLDARSWFIEKQAMLKVWNTEAGKLDFLQQNKQRLQRDRQKQRHLQQYLNDAGIFPLPENLDNFEQLLTVQQENEYNFNEQKEQLEQRRCEVQAQINNLDIVIERYVQQSQQWHRLQPSVDYLRNILPDTDFTTQYCNKLTLEYSSQINLIRQTIITHEAKITQNREQRNKLSEIETGSLDYLRTLAAEVSGIPVVELYADVSVQDAEYFEAALGPLMHAILINGAIDDAVRLLLSRYGEQWPLPDVLLISITQPIESLRTGQFESSLLFKDITDEYITIEDNAAPWCVIDEQPHRRISQLRANPVLGEKAREALIVQLGQQIQQVEAHIEELEIEVNKLERNNQHLRLVIEAPAFIWGEEPPLEDTRLQRITCQNALNELDHEYQRISRQWEKSQIILHALQYCESDSEILFQNFTHELNKINYQIEQSEQAKRSVQRHQPLLQQIEKNLPLLRENYPEDIAKLQLQVECNEKEHHNCFIRGRQVKNLDQVRAHLNPEYASAKELLENEEKEQTILLTHQKRLEQEREVIKSEFESANNLLGEKQKHFSEISSNIYHYQRNRDDANNKLDTLKYTYFPGLETQLANQLTHFEQQAKAQGQAADECNDKINDAHRQRSEADVQWKALNEQLNKLISRCKKLSEQRNRIIHAVKIDGSYGELEPTMQEQLLLRKAQYSGQHSIIEQSVLASLTQLTVEYPVSQAEPFMLHLTSCHQETADIAVSCTTLYHQAVTFFRRRARQDIQRATQPREMLQELSRAAEKAQAMLADTEASFQMRREELADALLRRINDEKRAINKLSAELTGIGFGQVSCVRLEVRAVKHFQETLSALKSGSYGMDDLFSSAGSVTDALAGLYRKITQHEIDGERLLDHRNYLDVKTLIRRHGAEQFEMLDGSNLSTGERIGSGLAVLIAVLKHWGRSSHGGKEPFAIPLVMDEVSRLDAASQATVHELAVRTGCQMLVAAPESLGQITGIGYQLVRTIISDNTKGDGRSVPRHQVKITGIRDAQQLPFNVDDYLATEEQS</sequence>
<dbReference type="GO" id="GO:0003677">
    <property type="term" value="F:DNA binding"/>
    <property type="evidence" value="ECO:0007669"/>
    <property type="project" value="InterPro"/>
</dbReference>
<dbReference type="Proteomes" id="UP000023464">
    <property type="component" value="Unassembled WGS sequence"/>
</dbReference>
<comment type="caution">
    <text evidence="4">The sequence shown here is derived from an EMBL/GenBank/DDBJ whole genome shotgun (WGS) entry which is preliminary data.</text>
</comment>
<dbReference type="Pfam" id="PF04310">
    <property type="entry name" value="MukB"/>
    <property type="match status" value="1"/>
</dbReference>